<feature type="domain" description="Cupin type-2" evidence="1">
    <location>
        <begin position="31"/>
        <end position="99"/>
    </location>
</feature>
<dbReference type="Pfam" id="PF07883">
    <property type="entry name" value="Cupin_2"/>
    <property type="match status" value="1"/>
</dbReference>
<evidence type="ECO:0000313" key="2">
    <source>
        <dbReference type="EMBL" id="RZS69207.1"/>
    </source>
</evidence>
<gene>
    <name evidence="2" type="ORF">EV199_5041</name>
</gene>
<accession>A0A4Q7MMF1</accession>
<dbReference type="InterPro" id="IPR014710">
    <property type="entry name" value="RmlC-like_jellyroll"/>
</dbReference>
<comment type="caution">
    <text evidence="2">The sequence shown here is derived from an EMBL/GenBank/DDBJ whole genome shotgun (WGS) entry which is preliminary data.</text>
</comment>
<evidence type="ECO:0000259" key="1">
    <source>
        <dbReference type="Pfam" id="PF07883"/>
    </source>
</evidence>
<organism evidence="2 3">
    <name type="scientific">Pseudobacter ginsenosidimutans</name>
    <dbReference type="NCBI Taxonomy" id="661488"/>
    <lineage>
        <taxon>Bacteria</taxon>
        <taxon>Pseudomonadati</taxon>
        <taxon>Bacteroidota</taxon>
        <taxon>Chitinophagia</taxon>
        <taxon>Chitinophagales</taxon>
        <taxon>Chitinophagaceae</taxon>
        <taxon>Pseudobacter</taxon>
    </lineage>
</organism>
<reference evidence="2 3" key="1">
    <citation type="submission" date="2019-02" db="EMBL/GenBank/DDBJ databases">
        <title>Genomic Encyclopedia of Type Strains, Phase IV (KMG-IV): sequencing the most valuable type-strain genomes for metagenomic binning, comparative biology and taxonomic classification.</title>
        <authorList>
            <person name="Goeker M."/>
        </authorList>
    </citation>
    <scope>NUCLEOTIDE SEQUENCE [LARGE SCALE GENOMIC DNA]</scope>
    <source>
        <strain evidence="2 3">DSM 18116</strain>
    </source>
</reference>
<dbReference type="PANTHER" id="PTHR36440:SF1">
    <property type="entry name" value="PUTATIVE (AFU_ORTHOLOGUE AFUA_8G07350)-RELATED"/>
    <property type="match status" value="1"/>
</dbReference>
<dbReference type="InterPro" id="IPR053146">
    <property type="entry name" value="QDO-like"/>
</dbReference>
<dbReference type="PANTHER" id="PTHR36440">
    <property type="entry name" value="PUTATIVE (AFU_ORTHOLOGUE AFUA_8G07350)-RELATED"/>
    <property type="match status" value="1"/>
</dbReference>
<dbReference type="EMBL" id="SGXA01000003">
    <property type="protein sequence ID" value="RZS69207.1"/>
    <property type="molecule type" value="Genomic_DNA"/>
</dbReference>
<name>A0A4Q7MMF1_9BACT</name>
<dbReference type="Proteomes" id="UP000293874">
    <property type="component" value="Unassembled WGS sequence"/>
</dbReference>
<dbReference type="OrthoDB" id="72027at2"/>
<dbReference type="RefSeq" id="WP_130543563.1">
    <property type="nucleotide sequence ID" value="NZ_CP042431.1"/>
</dbReference>
<dbReference type="InterPro" id="IPR011051">
    <property type="entry name" value="RmlC_Cupin_sf"/>
</dbReference>
<dbReference type="GO" id="GO:0016853">
    <property type="term" value="F:isomerase activity"/>
    <property type="evidence" value="ECO:0007669"/>
    <property type="project" value="UniProtKB-KW"/>
</dbReference>
<keyword evidence="3" id="KW-1185">Reference proteome</keyword>
<evidence type="ECO:0000313" key="3">
    <source>
        <dbReference type="Proteomes" id="UP000293874"/>
    </source>
</evidence>
<dbReference type="AlphaFoldDB" id="A0A4Q7MMF1"/>
<protein>
    <submittedName>
        <fullName evidence="2">Mannose-6-phosphate isomerase-like protein (Cupin superfamily)</fullName>
    </submittedName>
</protein>
<dbReference type="Gene3D" id="2.60.120.10">
    <property type="entry name" value="Jelly Rolls"/>
    <property type="match status" value="1"/>
</dbReference>
<dbReference type="InterPro" id="IPR013096">
    <property type="entry name" value="Cupin_2"/>
</dbReference>
<proteinExistence type="predicted"/>
<dbReference type="SUPFAM" id="SSF51182">
    <property type="entry name" value="RmlC-like cupins"/>
    <property type="match status" value="1"/>
</dbReference>
<sequence length="179" mass="19955">MSRTIVNPLIKDEVTFTQTASGTNGRTTALLVKLMPGGGTPLHYHRNFEETFVVLEGQLTIELRNRKIVLMEGQDYTVERMDIHGFSNQSNKETIFTTIIRPGSKGFENALCILYGLAGDKRTNEKGIPLNILDLAVVSKMSDMRQAGAGKALWPLITVLDMIARITGLRKRLVNRYCS</sequence>
<keyword evidence="2" id="KW-0413">Isomerase</keyword>